<dbReference type="SUPFAM" id="SSF56935">
    <property type="entry name" value="Porins"/>
    <property type="match status" value="1"/>
</dbReference>
<dbReference type="GO" id="GO:0009279">
    <property type="term" value="C:cell outer membrane"/>
    <property type="evidence" value="ECO:0007669"/>
    <property type="project" value="UniProtKB-SubCell"/>
</dbReference>
<evidence type="ECO:0000313" key="16">
    <source>
        <dbReference type="EMBL" id="MDP2539060.1"/>
    </source>
</evidence>
<proteinExistence type="inferred from homology"/>
<dbReference type="Pfam" id="PF00593">
    <property type="entry name" value="TonB_dep_Rec_b-barrel"/>
    <property type="match status" value="1"/>
</dbReference>
<evidence type="ECO:0000313" key="18">
    <source>
        <dbReference type="Proteomes" id="UP001240777"/>
    </source>
</evidence>
<keyword evidence="8 10" id="KW-0472">Membrane</keyword>
<dbReference type="PANTHER" id="PTHR30069">
    <property type="entry name" value="TONB-DEPENDENT OUTER MEMBRANE RECEPTOR"/>
    <property type="match status" value="1"/>
</dbReference>
<keyword evidence="4 10" id="KW-0812">Transmembrane</keyword>
<sequence length="755" mass="84686">MKRNKISYLVSAILCPFILLADDSNAIGEKSYTLDKSVVSASGFAQDIKDAPASISVINEKSLQEVDYHDLAQAVFNVPGVDIGTGQGKTGGYEISIRGLPASYTLYLVDGLRQDVGGDVGTENYGWAQALTVFMPPRVAIDHIEVIRGPMSTLYGSDALGGVVNVILKKPNMQQWDSALEFQTTVNERKEFSNYYGVNFYTSGPIIKNKLALQLRGNYTYRNASDVQFNYTAVDGSVKTSTPGYIGNPTEGNIYNIGLRLAYAMDEKNYFYFDFANGYQNYDNRKKQLGDFTSSPKFYVNYRYNYVLAHLGTYDWGQSKTTLQYNNTVNRGRVVPYQKSLTDTSHENRDIKGNDMILQSQFNVPVYTNSWFADTITVGAQYWLQTFHDSPYGANPYPVSHDSTKTSDATDKTLVTTNFIPYATPNGVNTLKNQIAVYLENQSIFLDNIILTLGARYTYDQQFGNNISPRAYLTYNPVEWFQVRGGVSTGYKQPYLSETTTSAFGFGAQGGLPFLGNKDLKPETSVSYEGGVAFDFEYVDFSATYFRNNYKNKINRDSLKYGDPGCSNPYVVGHDASSIGCSINVNVDEAYSQGVESTFSIKPIYGFRLDANYTFTQSEQLTGKSKGNPITNTPKHQVNVSLGYNILGKADVYLQGVYKSERYRNAGSKKEPKIAKVWGDYLAKWYKPYYVLNLGVNYKINKNFRVSLGIQNLLNTNFIDYRSYEKGKGAQDNLINLWNASYEGRRYFLTLATDF</sequence>
<keyword evidence="3 10" id="KW-1134">Transmembrane beta strand</keyword>
<evidence type="ECO:0000256" key="6">
    <source>
        <dbReference type="ARBA" id="ARBA00023065"/>
    </source>
</evidence>
<gene>
    <name evidence="15" type="ORF">Q5I04_03350</name>
    <name evidence="16" type="ORF">Q5I06_04650</name>
</gene>
<dbReference type="EMBL" id="JAUPEV010000004">
    <property type="protein sequence ID" value="MDO7252950.1"/>
    <property type="molecule type" value="Genomic_DNA"/>
</dbReference>
<dbReference type="InterPro" id="IPR036942">
    <property type="entry name" value="Beta-barrel_TonB_sf"/>
</dbReference>
<keyword evidence="7 11" id="KW-0798">TonB box</keyword>
<dbReference type="GO" id="GO:0015344">
    <property type="term" value="F:siderophore uptake transmembrane transporter activity"/>
    <property type="evidence" value="ECO:0007669"/>
    <property type="project" value="TreeGrafter"/>
</dbReference>
<reference evidence="15" key="2">
    <citation type="submission" date="2023-07" db="EMBL/GenBank/DDBJ databases">
        <authorList>
            <person name="Aydin F."/>
            <person name="Tarhane S."/>
            <person name="Saticioglu I.B."/>
            <person name="Karakaya E."/>
            <person name="Abay S."/>
            <person name="Guran O."/>
            <person name="Bozkurt E."/>
            <person name="Uzum N."/>
            <person name="Olgun K."/>
            <person name="Jablonski D."/>
        </authorList>
    </citation>
    <scope>NUCLEOTIDE SEQUENCE</scope>
    <source>
        <strain evidence="15">Faydin-H75</strain>
    </source>
</reference>
<evidence type="ECO:0000256" key="1">
    <source>
        <dbReference type="ARBA" id="ARBA00004571"/>
    </source>
</evidence>
<evidence type="ECO:0000259" key="13">
    <source>
        <dbReference type="Pfam" id="PF00593"/>
    </source>
</evidence>
<evidence type="ECO:0000313" key="17">
    <source>
        <dbReference type="Proteomes" id="UP001177258"/>
    </source>
</evidence>
<keyword evidence="18" id="KW-1185">Reference proteome</keyword>
<evidence type="ECO:0000256" key="12">
    <source>
        <dbReference type="SAM" id="SignalP"/>
    </source>
</evidence>
<dbReference type="Proteomes" id="UP001240777">
    <property type="component" value="Unassembled WGS sequence"/>
</dbReference>
<feature type="domain" description="TonB-dependent receptor plug" evidence="14">
    <location>
        <begin position="48"/>
        <end position="163"/>
    </location>
</feature>
<keyword evidence="16" id="KW-0675">Receptor</keyword>
<dbReference type="Gene3D" id="2.170.130.10">
    <property type="entry name" value="TonB-dependent receptor, plug domain"/>
    <property type="match status" value="1"/>
</dbReference>
<name>A0AA90TEX2_9HELI</name>
<keyword evidence="6" id="KW-0406">Ion transport</keyword>
<comment type="caution">
    <text evidence="16">The sequence shown here is derived from an EMBL/GenBank/DDBJ whole genome shotgun (WGS) entry which is preliminary data.</text>
</comment>
<comment type="similarity">
    <text evidence="10 11">Belongs to the TonB-dependent receptor family.</text>
</comment>
<evidence type="ECO:0000313" key="15">
    <source>
        <dbReference type="EMBL" id="MDO7252950.1"/>
    </source>
</evidence>
<keyword evidence="2 10" id="KW-0813">Transport</keyword>
<evidence type="ECO:0000256" key="7">
    <source>
        <dbReference type="ARBA" id="ARBA00023077"/>
    </source>
</evidence>
<dbReference type="GO" id="GO:0044718">
    <property type="term" value="P:siderophore transmembrane transport"/>
    <property type="evidence" value="ECO:0007669"/>
    <property type="project" value="TreeGrafter"/>
</dbReference>
<organism evidence="16 17">
    <name type="scientific">Helicobacter cappadocius</name>
    <dbReference type="NCBI Taxonomy" id="3063998"/>
    <lineage>
        <taxon>Bacteria</taxon>
        <taxon>Pseudomonadati</taxon>
        <taxon>Campylobacterota</taxon>
        <taxon>Epsilonproteobacteria</taxon>
        <taxon>Campylobacterales</taxon>
        <taxon>Helicobacteraceae</taxon>
        <taxon>Helicobacter</taxon>
    </lineage>
</organism>
<comment type="subcellular location">
    <subcellularLocation>
        <location evidence="1 10">Cell outer membrane</location>
        <topology evidence="1 10">Multi-pass membrane protein</topology>
    </subcellularLocation>
</comment>
<evidence type="ECO:0000256" key="11">
    <source>
        <dbReference type="RuleBase" id="RU003357"/>
    </source>
</evidence>
<dbReference type="Proteomes" id="UP001177258">
    <property type="component" value="Unassembled WGS sequence"/>
</dbReference>
<dbReference type="EMBL" id="JAUYZK010000005">
    <property type="protein sequence ID" value="MDP2539060.1"/>
    <property type="molecule type" value="Genomic_DNA"/>
</dbReference>
<evidence type="ECO:0000256" key="10">
    <source>
        <dbReference type="PROSITE-ProRule" id="PRU01360"/>
    </source>
</evidence>
<feature type="domain" description="TonB-dependent receptor-like beta-barrel" evidence="13">
    <location>
        <begin position="271"/>
        <end position="713"/>
    </location>
</feature>
<dbReference type="PROSITE" id="PS52016">
    <property type="entry name" value="TONB_DEPENDENT_REC_3"/>
    <property type="match status" value="1"/>
</dbReference>
<evidence type="ECO:0000256" key="5">
    <source>
        <dbReference type="ARBA" id="ARBA00022729"/>
    </source>
</evidence>
<dbReference type="InterPro" id="IPR039426">
    <property type="entry name" value="TonB-dep_rcpt-like"/>
</dbReference>
<dbReference type="AlphaFoldDB" id="A0AA90TEX2"/>
<dbReference type="RefSeq" id="WP_305516795.1">
    <property type="nucleotide sequence ID" value="NZ_JAUPEV010000004.1"/>
</dbReference>
<dbReference type="Pfam" id="PF07715">
    <property type="entry name" value="Plug"/>
    <property type="match status" value="1"/>
</dbReference>
<dbReference type="InterPro" id="IPR037066">
    <property type="entry name" value="Plug_dom_sf"/>
</dbReference>
<keyword evidence="5 12" id="KW-0732">Signal</keyword>
<dbReference type="CDD" id="cd01347">
    <property type="entry name" value="ligand_gated_channel"/>
    <property type="match status" value="1"/>
</dbReference>
<feature type="chain" id="PRO_5041637401" evidence="12">
    <location>
        <begin position="22"/>
        <end position="755"/>
    </location>
</feature>
<evidence type="ECO:0000256" key="9">
    <source>
        <dbReference type="ARBA" id="ARBA00023237"/>
    </source>
</evidence>
<dbReference type="InterPro" id="IPR012910">
    <property type="entry name" value="Plug_dom"/>
</dbReference>
<protein>
    <submittedName>
        <fullName evidence="16">TonB-dependent receptor</fullName>
    </submittedName>
</protein>
<dbReference type="Gene3D" id="2.40.170.20">
    <property type="entry name" value="TonB-dependent receptor, beta-barrel domain"/>
    <property type="match status" value="1"/>
</dbReference>
<evidence type="ECO:0000256" key="3">
    <source>
        <dbReference type="ARBA" id="ARBA00022452"/>
    </source>
</evidence>
<keyword evidence="9 10" id="KW-0998">Cell outer membrane</keyword>
<evidence type="ECO:0000256" key="2">
    <source>
        <dbReference type="ARBA" id="ARBA00022448"/>
    </source>
</evidence>
<evidence type="ECO:0000259" key="14">
    <source>
        <dbReference type="Pfam" id="PF07715"/>
    </source>
</evidence>
<evidence type="ECO:0000256" key="4">
    <source>
        <dbReference type="ARBA" id="ARBA00022692"/>
    </source>
</evidence>
<reference evidence="16 18" key="1">
    <citation type="submission" date="2023-07" db="EMBL/GenBank/DDBJ databases">
        <title>Unpublished Manusciprt.</title>
        <authorList>
            <person name="Aydin F."/>
            <person name="Tarhane S."/>
            <person name="Saticioglu I.B."/>
            <person name="Karakaya E."/>
            <person name="Abay S."/>
            <person name="Guran O."/>
            <person name="Bozkurt E."/>
            <person name="Uzum N."/>
            <person name="Olgun K."/>
            <person name="Jablonski D."/>
        </authorList>
    </citation>
    <scope>NUCLEOTIDE SEQUENCE</scope>
    <source>
        <strain evidence="18">faydin-H75</strain>
        <strain evidence="16">Faydin-H76</strain>
    </source>
</reference>
<reference evidence="15 17" key="3">
    <citation type="journal article" date="2024" name="Syst. Appl. Microbiol.">
        <title>Helicobacter cappadocius sp. nov., from lizards: The first psychrotrophic Helicobacter species.</title>
        <authorList>
            <person name="Aydin F."/>
            <person name="Tarhane S."/>
            <person name="Karakaya E."/>
            <person name="Abay S."/>
            <person name="Kayman T."/>
            <person name="Guran O."/>
            <person name="Bozkurt E."/>
            <person name="Uzum N."/>
            <person name="Avci A."/>
            <person name="Olgun K."/>
            <person name="Jablonski D."/>
            <person name="Guran C."/>
            <person name="Burcin Saticioglu I."/>
        </authorList>
    </citation>
    <scope>NUCLEOTIDE SEQUENCE [LARGE SCALE GENOMIC DNA]</scope>
    <source>
        <strain evidence="15">Faydin-H75</strain>
        <strain evidence="17">faydin-H76</strain>
    </source>
</reference>
<accession>A0AA90TEX2</accession>
<evidence type="ECO:0000256" key="8">
    <source>
        <dbReference type="ARBA" id="ARBA00023136"/>
    </source>
</evidence>
<dbReference type="InterPro" id="IPR000531">
    <property type="entry name" value="Beta-barrel_TonB"/>
</dbReference>
<dbReference type="PANTHER" id="PTHR30069:SF53">
    <property type="entry name" value="COLICIN I RECEPTOR-RELATED"/>
    <property type="match status" value="1"/>
</dbReference>
<feature type="signal peptide" evidence="12">
    <location>
        <begin position="1"/>
        <end position="21"/>
    </location>
</feature>